<feature type="region of interest" description="Disordered" evidence="1">
    <location>
        <begin position="93"/>
        <end position="118"/>
    </location>
</feature>
<sequence length="118" mass="12702">MTNVQVTVRGEVPEEAAGYALEKIRHAVSRTPAVDQIHVVLTVVGNPANEEPAVIEAEAEVAGAPVHVHAAAASLTAAVDDAADRLRRRLTDLRERPRSRRHAKVAVVTASEEEQEDD</sequence>
<comment type="caution">
    <text evidence="2">The sequence shown here is derived from an EMBL/GenBank/DDBJ whole genome shotgun (WGS) entry which is preliminary data.</text>
</comment>
<dbReference type="Proteomes" id="UP001500190">
    <property type="component" value="Unassembled WGS sequence"/>
</dbReference>
<evidence type="ECO:0000256" key="1">
    <source>
        <dbReference type="SAM" id="MobiDB-lite"/>
    </source>
</evidence>
<organism evidence="2 3">
    <name type="scientific">Kribbella karoonensis</name>
    <dbReference type="NCBI Taxonomy" id="324851"/>
    <lineage>
        <taxon>Bacteria</taxon>
        <taxon>Bacillati</taxon>
        <taxon>Actinomycetota</taxon>
        <taxon>Actinomycetes</taxon>
        <taxon>Propionibacteriales</taxon>
        <taxon>Kribbellaceae</taxon>
        <taxon>Kribbella</taxon>
    </lineage>
</organism>
<reference evidence="2 3" key="1">
    <citation type="journal article" date="2019" name="Int. J. Syst. Evol. Microbiol.">
        <title>The Global Catalogue of Microorganisms (GCM) 10K type strain sequencing project: providing services to taxonomists for standard genome sequencing and annotation.</title>
        <authorList>
            <consortium name="The Broad Institute Genomics Platform"/>
            <consortium name="The Broad Institute Genome Sequencing Center for Infectious Disease"/>
            <person name="Wu L."/>
            <person name="Ma J."/>
        </authorList>
    </citation>
    <scope>NUCLEOTIDE SEQUENCE [LARGE SCALE GENOMIC DNA]</scope>
    <source>
        <strain evidence="2 3">JCM 14304</strain>
    </source>
</reference>
<keyword evidence="3" id="KW-1185">Reference proteome</keyword>
<dbReference type="SUPFAM" id="SSF69754">
    <property type="entry name" value="Ribosome binding protein Y (YfiA homologue)"/>
    <property type="match status" value="1"/>
</dbReference>
<dbReference type="InterPro" id="IPR003489">
    <property type="entry name" value="RHF/RaiA"/>
</dbReference>
<dbReference type="Pfam" id="PF02482">
    <property type="entry name" value="Ribosomal_S30AE"/>
    <property type="match status" value="1"/>
</dbReference>
<dbReference type="InterPro" id="IPR036567">
    <property type="entry name" value="RHF-like"/>
</dbReference>
<evidence type="ECO:0000313" key="3">
    <source>
        <dbReference type="Proteomes" id="UP001500190"/>
    </source>
</evidence>
<name>A0ABN2E8K0_9ACTN</name>
<proteinExistence type="predicted"/>
<evidence type="ECO:0008006" key="4">
    <source>
        <dbReference type="Google" id="ProtNLM"/>
    </source>
</evidence>
<gene>
    <name evidence="2" type="ORF">GCM10009742_54060</name>
</gene>
<protein>
    <recommendedName>
        <fullName evidence="4">Ribosome-associated translation inhibitor RaiA</fullName>
    </recommendedName>
</protein>
<dbReference type="Gene3D" id="3.30.160.100">
    <property type="entry name" value="Ribosome hibernation promotion factor-like"/>
    <property type="match status" value="1"/>
</dbReference>
<evidence type="ECO:0000313" key="2">
    <source>
        <dbReference type="EMBL" id="GAA1599463.1"/>
    </source>
</evidence>
<accession>A0ABN2E8K0</accession>
<dbReference type="EMBL" id="BAAAND010000008">
    <property type="protein sequence ID" value="GAA1599463.1"/>
    <property type="molecule type" value="Genomic_DNA"/>
</dbReference>
<dbReference type="RefSeq" id="WP_344196210.1">
    <property type="nucleotide sequence ID" value="NZ_BAAAND010000008.1"/>
</dbReference>